<protein>
    <submittedName>
        <fullName evidence="2">Uncharacterized protein</fullName>
    </submittedName>
</protein>
<accession>A0ABM6JYH4</accession>
<name>A0ABM6JYH4_SPOUR</name>
<gene>
    <name evidence="2" type="ORF">SporoS204_13545</name>
</gene>
<proteinExistence type="predicted"/>
<reference evidence="2 3" key="1">
    <citation type="submission" date="2016-04" db="EMBL/GenBank/DDBJ databases">
        <title>Comparative Genomics and Epigenetics of Sporosarcina ureae.</title>
        <authorList>
            <person name="Oliver A.S."/>
            <person name="Cooper K.K."/>
        </authorList>
    </citation>
    <scope>NUCLEOTIDE SEQUENCE [LARGE SCALE GENOMIC DNA]</scope>
    <source>
        <strain evidence="2 3">S204</strain>
    </source>
</reference>
<feature type="coiled-coil region" evidence="1">
    <location>
        <begin position="56"/>
        <end position="83"/>
    </location>
</feature>
<sequence length="88" mass="10150">MDEIAELMGADQKVTLQIMGDLIVGEKNKYRDIKVEAQNSSIGDNNEVHQINIQTNTEIKEALKNIEQEISKLKDIEEKVMRKYIFNL</sequence>
<keyword evidence="3" id="KW-1185">Reference proteome</keyword>
<evidence type="ECO:0000313" key="2">
    <source>
        <dbReference type="EMBL" id="ARF15084.1"/>
    </source>
</evidence>
<evidence type="ECO:0000256" key="1">
    <source>
        <dbReference type="SAM" id="Coils"/>
    </source>
</evidence>
<evidence type="ECO:0000313" key="3">
    <source>
        <dbReference type="Proteomes" id="UP000192486"/>
    </source>
</evidence>
<dbReference type="Proteomes" id="UP000192486">
    <property type="component" value="Chromosome"/>
</dbReference>
<dbReference type="RefSeq" id="WP_083065620.1">
    <property type="nucleotide sequence ID" value="NZ_CP015108.1"/>
</dbReference>
<organism evidence="2 3">
    <name type="scientific">Sporosarcina ureae</name>
    <dbReference type="NCBI Taxonomy" id="1571"/>
    <lineage>
        <taxon>Bacteria</taxon>
        <taxon>Bacillati</taxon>
        <taxon>Bacillota</taxon>
        <taxon>Bacilli</taxon>
        <taxon>Bacillales</taxon>
        <taxon>Caryophanaceae</taxon>
        <taxon>Sporosarcina</taxon>
    </lineage>
</organism>
<keyword evidence="1" id="KW-0175">Coiled coil</keyword>
<dbReference type="EMBL" id="CP015108">
    <property type="protein sequence ID" value="ARF15084.1"/>
    <property type="molecule type" value="Genomic_DNA"/>
</dbReference>